<evidence type="ECO:0000313" key="3">
    <source>
        <dbReference type="Proteomes" id="UP000465263"/>
    </source>
</evidence>
<gene>
    <name evidence="2" type="ORF">MSEN_26220</name>
</gene>
<keyword evidence="1" id="KW-0732">Signal</keyword>
<keyword evidence="3" id="KW-1185">Reference proteome</keyword>
<dbReference type="Proteomes" id="UP000465263">
    <property type="component" value="Unassembled WGS sequence"/>
</dbReference>
<evidence type="ECO:0000313" key="2">
    <source>
        <dbReference type="EMBL" id="GFG70902.1"/>
    </source>
</evidence>
<sequence length="209" mass="21908">MRRTRVTVGLIGAAVGAAVAVAGHAGHAGADAIEDAWPYGIGIGEMEAPGFWDPRGGTDGVFTVYDGSGGPDWYTAQISSFGIPLLYHNEHIEVLSVLDDSAGYPSVGTVFDTTEMFPFSLPIGGMMHMFSSTVINDPEAGFASQFTFTPLFYNTFLFTEDGMKDIVSMPGLQFTLFEIPFTDASGGADASDIGDVFAPLLAELAAAGA</sequence>
<proteinExistence type="predicted"/>
<evidence type="ECO:0000256" key="1">
    <source>
        <dbReference type="SAM" id="SignalP"/>
    </source>
</evidence>
<dbReference type="RefSeq" id="WP_085082314.1">
    <property type="nucleotide sequence ID" value="NZ_BLKV01000002.1"/>
</dbReference>
<organism evidence="2 3">
    <name type="scientific">Mycolicibacter senuensis</name>
    <dbReference type="NCBI Taxonomy" id="386913"/>
    <lineage>
        <taxon>Bacteria</taxon>
        <taxon>Bacillati</taxon>
        <taxon>Actinomycetota</taxon>
        <taxon>Actinomycetes</taxon>
        <taxon>Mycobacteriales</taxon>
        <taxon>Mycobacteriaceae</taxon>
        <taxon>Mycolicibacter</taxon>
    </lineage>
</organism>
<name>A0A7I9XLP5_9MYCO</name>
<feature type="chain" id="PRO_5038613145" evidence="1">
    <location>
        <begin position="23"/>
        <end position="209"/>
    </location>
</feature>
<dbReference type="EMBL" id="BLKV01000002">
    <property type="protein sequence ID" value="GFG70902.1"/>
    <property type="molecule type" value="Genomic_DNA"/>
</dbReference>
<accession>A0A7I9XLP5</accession>
<dbReference type="AlphaFoldDB" id="A0A7I9XLP5"/>
<protein>
    <submittedName>
        <fullName evidence="2">Uncharacterized protein</fullName>
    </submittedName>
</protein>
<comment type="caution">
    <text evidence="2">The sequence shown here is derived from an EMBL/GenBank/DDBJ whole genome shotgun (WGS) entry which is preliminary data.</text>
</comment>
<feature type="signal peptide" evidence="1">
    <location>
        <begin position="1"/>
        <end position="22"/>
    </location>
</feature>
<dbReference type="OrthoDB" id="4762143at2"/>
<reference evidence="2 3" key="1">
    <citation type="journal article" date="2019" name="Emerg. Microbes Infect.">
        <title>Comprehensive subspecies identification of 175 nontuberculous mycobacteria species based on 7547 genomic profiles.</title>
        <authorList>
            <person name="Matsumoto Y."/>
            <person name="Kinjo T."/>
            <person name="Motooka D."/>
            <person name="Nabeya D."/>
            <person name="Jung N."/>
            <person name="Uechi K."/>
            <person name="Horii T."/>
            <person name="Iida T."/>
            <person name="Fujita J."/>
            <person name="Nakamura S."/>
        </authorList>
    </citation>
    <scope>NUCLEOTIDE SEQUENCE [LARGE SCALE GENOMIC DNA]</scope>
    <source>
        <strain evidence="2 3">JCM 16017</strain>
    </source>
</reference>